<feature type="transmembrane region" description="Helical" evidence="2">
    <location>
        <begin position="46"/>
        <end position="64"/>
    </location>
</feature>
<keyword evidence="4" id="KW-1185">Reference proteome</keyword>
<feature type="region of interest" description="Disordered" evidence="1">
    <location>
        <begin position="244"/>
        <end position="264"/>
    </location>
</feature>
<sequence length="277" mass="29534">MSIGDEGYDDERTYAEPRRAGTRIRLPEGETSDAGRGPVVRPGRSLLMVVGVVVLLIAAIAFAVRGGDDTAAPDAKSPDARATAPSGVDPVDAGTGVPSGFPRTEQGAQSAAANYLVALTGDGMYVADTRTDIVDTVFAPDIAADRRASLDAIYSDPEFLQRIGLQEDGVAPTGSTFVSRANPIGTDVVNYDEAEGVATVAVWYVTLFGLSGEESRNPVTEAWYTNTFQLRWADDDWKVIDFDQQDGPTPVGRDQRASSAEDMAEAQKRFGGFTYAR</sequence>
<dbReference type="AlphaFoldDB" id="A0A927F3A3"/>
<feature type="region of interest" description="Disordered" evidence="1">
    <location>
        <begin position="1"/>
        <end position="39"/>
    </location>
</feature>
<proteinExistence type="predicted"/>
<keyword evidence="2" id="KW-1133">Transmembrane helix</keyword>
<evidence type="ECO:0000256" key="2">
    <source>
        <dbReference type="SAM" id="Phobius"/>
    </source>
</evidence>
<accession>A0A927F3A3</accession>
<comment type="caution">
    <text evidence="3">The sequence shown here is derived from an EMBL/GenBank/DDBJ whole genome shotgun (WGS) entry which is preliminary data.</text>
</comment>
<reference evidence="3" key="1">
    <citation type="submission" date="2020-09" db="EMBL/GenBank/DDBJ databases">
        <title>Secondary metabolite and genome analysis of marine Streptomyces chumphonensis KK1-2T.</title>
        <authorList>
            <person name="Phongsopitanun W."/>
            <person name="Kanchanasin P."/>
            <person name="Pittayakhajonwut P."/>
            <person name="Suwanborirux K."/>
            <person name="Tanasupawat S."/>
        </authorList>
    </citation>
    <scope>NUCLEOTIDE SEQUENCE</scope>
    <source>
        <strain evidence="3">KK1-2</strain>
    </source>
</reference>
<keyword evidence="2" id="KW-0812">Transmembrane</keyword>
<feature type="compositionally biased region" description="Basic and acidic residues" evidence="1">
    <location>
        <begin position="10"/>
        <end position="19"/>
    </location>
</feature>
<gene>
    <name evidence="3" type="ORF">IF129_24700</name>
</gene>
<dbReference type="RefSeq" id="WP_191212055.1">
    <property type="nucleotide sequence ID" value="NZ_BAABKL010000004.1"/>
</dbReference>
<keyword evidence="2" id="KW-0472">Membrane</keyword>
<evidence type="ECO:0000313" key="3">
    <source>
        <dbReference type="EMBL" id="MBD3934749.1"/>
    </source>
</evidence>
<evidence type="ECO:0000313" key="4">
    <source>
        <dbReference type="Proteomes" id="UP000632289"/>
    </source>
</evidence>
<name>A0A927F3A3_9ACTN</name>
<evidence type="ECO:0000256" key="1">
    <source>
        <dbReference type="SAM" id="MobiDB-lite"/>
    </source>
</evidence>
<feature type="region of interest" description="Disordered" evidence="1">
    <location>
        <begin position="68"/>
        <end position="106"/>
    </location>
</feature>
<dbReference type="Proteomes" id="UP000632289">
    <property type="component" value="Unassembled WGS sequence"/>
</dbReference>
<dbReference type="EMBL" id="JACXYU010000019">
    <property type="protein sequence ID" value="MBD3934749.1"/>
    <property type="molecule type" value="Genomic_DNA"/>
</dbReference>
<organism evidence="3 4">
    <name type="scientific">Streptomyces chumphonensis</name>
    <dbReference type="NCBI Taxonomy" id="1214925"/>
    <lineage>
        <taxon>Bacteria</taxon>
        <taxon>Bacillati</taxon>
        <taxon>Actinomycetota</taxon>
        <taxon>Actinomycetes</taxon>
        <taxon>Kitasatosporales</taxon>
        <taxon>Streptomycetaceae</taxon>
        <taxon>Streptomyces</taxon>
    </lineage>
</organism>
<protein>
    <submittedName>
        <fullName evidence="3">Uncharacterized protein</fullName>
    </submittedName>
</protein>